<keyword evidence="4" id="KW-1185">Reference proteome</keyword>
<evidence type="ECO:0000313" key="4">
    <source>
        <dbReference type="Proteomes" id="UP000323671"/>
    </source>
</evidence>
<dbReference type="InterPro" id="IPR001296">
    <property type="entry name" value="Glyco_trans_1"/>
</dbReference>
<dbReference type="InterPro" id="IPR028098">
    <property type="entry name" value="Glyco_trans_4-like_N"/>
</dbReference>
<name>A0A5C1EBB3_9RHOO</name>
<gene>
    <name evidence="3" type="ORF">OTERR_25590</name>
</gene>
<dbReference type="PANTHER" id="PTHR12526">
    <property type="entry name" value="GLYCOSYLTRANSFERASE"/>
    <property type="match status" value="1"/>
</dbReference>
<feature type="domain" description="Glycosyltransferase subfamily 4-like N-terminal" evidence="2">
    <location>
        <begin position="8"/>
        <end position="136"/>
    </location>
</feature>
<feature type="domain" description="Glycosyl transferase family 1" evidence="1">
    <location>
        <begin position="179"/>
        <end position="334"/>
    </location>
</feature>
<dbReference type="Proteomes" id="UP000323671">
    <property type="component" value="Chromosome"/>
</dbReference>
<dbReference type="Pfam" id="PF00534">
    <property type="entry name" value="Glycos_transf_1"/>
    <property type="match status" value="1"/>
</dbReference>
<dbReference type="CDD" id="cd03801">
    <property type="entry name" value="GT4_PimA-like"/>
    <property type="match status" value="1"/>
</dbReference>
<dbReference type="AlphaFoldDB" id="A0A5C1EBB3"/>
<dbReference type="KEGG" id="otr:OTERR_25590"/>
<reference evidence="3 4" key="1">
    <citation type="submission" date="2017-07" db="EMBL/GenBank/DDBJ databases">
        <title>Complete genome sequence of Oryzomicrobium terrae TPP412.</title>
        <authorList>
            <person name="Chiu L.-W."/>
            <person name="Lo K.-J."/>
            <person name="Tsai Y.-M."/>
            <person name="Lin S.-S."/>
            <person name="Kuo C.-H."/>
            <person name="Liu C.-T."/>
        </authorList>
    </citation>
    <scope>NUCLEOTIDE SEQUENCE [LARGE SCALE GENOMIC DNA]</scope>
    <source>
        <strain evidence="3 4">TPP412</strain>
    </source>
</reference>
<proteinExistence type="predicted"/>
<evidence type="ECO:0000259" key="2">
    <source>
        <dbReference type="Pfam" id="PF13477"/>
    </source>
</evidence>
<dbReference type="SUPFAM" id="SSF53756">
    <property type="entry name" value="UDP-Glycosyltransferase/glycogen phosphorylase"/>
    <property type="match status" value="1"/>
</dbReference>
<evidence type="ECO:0000313" key="3">
    <source>
        <dbReference type="EMBL" id="QEL66035.1"/>
    </source>
</evidence>
<sequence length="361" mass="40248">MICRDDCKIIFLASAASVHSHKWVGLLSSSAYKIYWISTHENNVGKISSNVNYLEFTKGGAVFRFFQALCALYRLSAAGKVIIHVHYIGYYALLAYLRPARRLVLTAWGSDVLINSRSFLKRVFLKLALARALLVTYDGGNMKKRLLDLGCSSNKLLPIRFGVDTRKFCKKAHAEDFGVIKLISLRNHERIYDIETLLKAVKLLYVRGFHIKLSLYGTGYDSSRLNNIKNNLGLESVVNFYGRYEYNELPSILKGNDIYISTSLSDSGLSSSTAEAMACGLAVVITDVGENSMWVKDGVSGKLFVPSNANSCAEAIQFFIENSASRIECGRVAKNLMRHSNDMRIEAAKMKNAYEGVFAHA</sequence>
<evidence type="ECO:0008006" key="5">
    <source>
        <dbReference type="Google" id="ProtNLM"/>
    </source>
</evidence>
<dbReference type="Pfam" id="PF13477">
    <property type="entry name" value="Glyco_trans_4_2"/>
    <property type="match status" value="1"/>
</dbReference>
<organism evidence="3 4">
    <name type="scientific">Oryzomicrobium terrae</name>
    <dbReference type="NCBI Taxonomy" id="1735038"/>
    <lineage>
        <taxon>Bacteria</taxon>
        <taxon>Pseudomonadati</taxon>
        <taxon>Pseudomonadota</taxon>
        <taxon>Betaproteobacteria</taxon>
        <taxon>Rhodocyclales</taxon>
        <taxon>Rhodocyclaceae</taxon>
        <taxon>Oryzomicrobium</taxon>
    </lineage>
</organism>
<dbReference type="EMBL" id="CP022579">
    <property type="protein sequence ID" value="QEL66035.1"/>
    <property type="molecule type" value="Genomic_DNA"/>
</dbReference>
<protein>
    <recommendedName>
        <fullName evidence="5">Glycosyl transferase family 1 domain-containing protein</fullName>
    </recommendedName>
</protein>
<dbReference type="Gene3D" id="3.40.50.2000">
    <property type="entry name" value="Glycogen Phosphorylase B"/>
    <property type="match status" value="2"/>
</dbReference>
<accession>A0A5C1EBB3</accession>
<evidence type="ECO:0000259" key="1">
    <source>
        <dbReference type="Pfam" id="PF00534"/>
    </source>
</evidence>
<dbReference type="GO" id="GO:0016757">
    <property type="term" value="F:glycosyltransferase activity"/>
    <property type="evidence" value="ECO:0007669"/>
    <property type="project" value="InterPro"/>
</dbReference>